<dbReference type="PANTHER" id="PTHR48079">
    <property type="entry name" value="PROTEIN YEEZ"/>
    <property type="match status" value="1"/>
</dbReference>
<evidence type="ECO:0000313" key="4">
    <source>
        <dbReference type="Proteomes" id="UP000053226"/>
    </source>
</evidence>
<dbReference type="OrthoDB" id="751203at2"/>
<dbReference type="Pfam" id="PF01370">
    <property type="entry name" value="Epimerase"/>
    <property type="match status" value="1"/>
</dbReference>
<evidence type="ECO:0000256" key="1">
    <source>
        <dbReference type="SAM" id="SignalP"/>
    </source>
</evidence>
<dbReference type="AlphaFoldDB" id="A0A0N0Z9Z6"/>
<proteinExistence type="predicted"/>
<dbReference type="RefSeq" id="WP_053908970.1">
    <property type="nucleotide sequence ID" value="NZ_CAWMUS010000026.1"/>
</dbReference>
<comment type="caution">
    <text evidence="3">The sequence shown here is derived from an EMBL/GenBank/DDBJ whole genome shotgun (WGS) entry which is preliminary data.</text>
</comment>
<dbReference type="SUPFAM" id="SSF51735">
    <property type="entry name" value="NAD(P)-binding Rossmann-fold domains"/>
    <property type="match status" value="1"/>
</dbReference>
<dbReference type="CDD" id="cd05266">
    <property type="entry name" value="SDR_a4"/>
    <property type="match status" value="1"/>
</dbReference>
<dbReference type="InterPro" id="IPR051783">
    <property type="entry name" value="NAD(P)-dependent_oxidoreduct"/>
</dbReference>
<feature type="domain" description="NAD-dependent epimerase/dehydratase" evidence="2">
    <location>
        <begin position="10"/>
        <end position="213"/>
    </location>
</feature>
<dbReference type="InterPro" id="IPR001509">
    <property type="entry name" value="Epimerase_deHydtase"/>
</dbReference>
<evidence type="ECO:0000313" key="3">
    <source>
        <dbReference type="EMBL" id="KPD02044.1"/>
    </source>
</evidence>
<dbReference type="PANTHER" id="PTHR48079:SF6">
    <property type="entry name" value="NAD(P)-BINDING DOMAIN-CONTAINING PROTEIN-RELATED"/>
    <property type="match status" value="1"/>
</dbReference>
<gene>
    <name evidence="3" type="ORF">M992_2587</name>
</gene>
<dbReference type="GO" id="GO:0004029">
    <property type="term" value="F:aldehyde dehydrogenase (NAD+) activity"/>
    <property type="evidence" value="ECO:0007669"/>
    <property type="project" value="TreeGrafter"/>
</dbReference>
<feature type="chain" id="PRO_5005864501" evidence="1">
    <location>
        <begin position="20"/>
        <end position="274"/>
    </location>
</feature>
<dbReference type="Gene3D" id="3.40.50.720">
    <property type="entry name" value="NAD(P)-binding Rossmann-like Domain"/>
    <property type="match status" value="1"/>
</dbReference>
<dbReference type="Proteomes" id="UP000053226">
    <property type="component" value="Unassembled WGS sequence"/>
</dbReference>
<accession>A0A0N0Z9Z6</accession>
<protein>
    <submittedName>
        <fullName evidence="3">Nucleoside-diphosphate-sugar epimerase</fullName>
    </submittedName>
</protein>
<sequence>MKKISIIGLGWLGLPLANALVSDGLQVVGSKITSDGIDAARNSGIECYYLNLTPAVECASDDLAQLMQDTDILLIMLPPSKIGASNYIEAIQQLVDSALSYHVPRIMFISSTSVYGSINGLINEDAPLSPETESARALVEVERWLHQLPNVSIDILRLAGLVGNKRHAGRFLAGKKALTGGAQPINLVHQDDVIDAIRLLIKRPNGGHIYNLCAPEHPDKATFYQQAARNLQLVPPEFIATDNSHGKVIDGSRICKQLGFEYQYPDPAKMPMSI</sequence>
<evidence type="ECO:0000259" key="2">
    <source>
        <dbReference type="Pfam" id="PF01370"/>
    </source>
</evidence>
<feature type="signal peptide" evidence="1">
    <location>
        <begin position="1"/>
        <end position="19"/>
    </location>
</feature>
<name>A0A0N0Z9Z6_9GAMM</name>
<organism evidence="3 4">
    <name type="scientific">Moellerella wisconsensis ATCC 35017</name>
    <dbReference type="NCBI Taxonomy" id="1354267"/>
    <lineage>
        <taxon>Bacteria</taxon>
        <taxon>Pseudomonadati</taxon>
        <taxon>Pseudomonadota</taxon>
        <taxon>Gammaproteobacteria</taxon>
        <taxon>Enterobacterales</taxon>
        <taxon>Morganellaceae</taxon>
        <taxon>Moellerella</taxon>
    </lineage>
</organism>
<dbReference type="GO" id="GO:0005737">
    <property type="term" value="C:cytoplasm"/>
    <property type="evidence" value="ECO:0007669"/>
    <property type="project" value="TreeGrafter"/>
</dbReference>
<dbReference type="InterPro" id="IPR036291">
    <property type="entry name" value="NAD(P)-bd_dom_sf"/>
</dbReference>
<keyword evidence="4" id="KW-1185">Reference proteome</keyword>
<dbReference type="EMBL" id="LGAA01000026">
    <property type="protein sequence ID" value="KPD02044.1"/>
    <property type="molecule type" value="Genomic_DNA"/>
</dbReference>
<keyword evidence="1" id="KW-0732">Signal</keyword>
<reference evidence="3 4" key="1">
    <citation type="submission" date="2015-07" db="EMBL/GenBank/DDBJ databases">
        <title>ATOL: Assembling a taxonomically balanced genome-scale reconstruction of the evolutionary history of the Enterobacteriaceae.</title>
        <authorList>
            <person name="Plunkett G.III."/>
            <person name="Neeno-Eckwall E.C."/>
            <person name="Glasner J.D."/>
            <person name="Perna N.T."/>
        </authorList>
    </citation>
    <scope>NUCLEOTIDE SEQUENCE [LARGE SCALE GENOMIC DNA]</scope>
    <source>
        <strain evidence="3 4">ATCC 35017</strain>
    </source>
</reference>